<sequence>MTATACGGGGGSTTSESPGGSGAPAASGDGQLKLGTLLPNTGALSFFGPPMTAGVDLAVKEINAAGGVNGKDVTTISRDSGDTTTNIATQSTTEMLGQGVSAIIGAASSGVTKTVINQITGESTLMMSPANTSPDFSTWDDKGLYWRTAPSDVMQGRILGNVMVADGASSVGMIVLNDAYGTGLAKNIRSAVEGAGGEIVAESMFNEGDSQFSSQVDEIVAANPDAIAILSFDQARSIIPLLVQKGVPASKMYFVDGNLTDYSKDFDKGTLEGAQGTQPGSFAKDDFKARLATVNDKLKDWNYAAESYDAATVIALAATAAKAADGKSIAAQLEAVSRDGEKCTDFASCKKLLDEGKDIDYDGISGPISFDKNGDISEGIMGIYKYDDNNVPQPLREEAGAV</sequence>
<feature type="domain" description="Leucine-binding protein" evidence="6">
    <location>
        <begin position="32"/>
        <end position="338"/>
    </location>
</feature>
<evidence type="ECO:0000256" key="4">
    <source>
        <dbReference type="ARBA" id="ARBA00022970"/>
    </source>
</evidence>
<evidence type="ECO:0000313" key="8">
    <source>
        <dbReference type="Proteomes" id="UP001296993"/>
    </source>
</evidence>
<evidence type="ECO:0000259" key="6">
    <source>
        <dbReference type="Pfam" id="PF13458"/>
    </source>
</evidence>
<name>A0ABS4X8U2_9MICC</name>
<dbReference type="Proteomes" id="UP001296993">
    <property type="component" value="Unassembled WGS sequence"/>
</dbReference>
<evidence type="ECO:0000313" key="7">
    <source>
        <dbReference type="EMBL" id="MBP2384887.1"/>
    </source>
</evidence>
<proteinExistence type="inferred from homology"/>
<feature type="compositionally biased region" description="Low complexity" evidence="5">
    <location>
        <begin position="13"/>
        <end position="28"/>
    </location>
</feature>
<dbReference type="PRINTS" id="PR00337">
    <property type="entry name" value="LEUILEVALBP"/>
</dbReference>
<dbReference type="SUPFAM" id="SSF53822">
    <property type="entry name" value="Periplasmic binding protein-like I"/>
    <property type="match status" value="1"/>
</dbReference>
<organism evidence="7 8">
    <name type="scientific">Paeniglutamicibacter kerguelensis</name>
    <dbReference type="NCBI Taxonomy" id="254788"/>
    <lineage>
        <taxon>Bacteria</taxon>
        <taxon>Bacillati</taxon>
        <taxon>Actinomycetota</taxon>
        <taxon>Actinomycetes</taxon>
        <taxon>Micrococcales</taxon>
        <taxon>Micrococcaceae</taxon>
        <taxon>Paeniglutamicibacter</taxon>
    </lineage>
</organism>
<protein>
    <submittedName>
        <fullName evidence="7">Branched-chain amino acid transport system substrate-binding protein</fullName>
    </submittedName>
</protein>
<evidence type="ECO:0000256" key="5">
    <source>
        <dbReference type="SAM" id="MobiDB-lite"/>
    </source>
</evidence>
<comment type="similarity">
    <text evidence="1">Belongs to the leucine-binding protein family.</text>
</comment>
<evidence type="ECO:0000256" key="3">
    <source>
        <dbReference type="ARBA" id="ARBA00022729"/>
    </source>
</evidence>
<dbReference type="PANTHER" id="PTHR30483">
    <property type="entry name" value="LEUCINE-SPECIFIC-BINDING PROTEIN"/>
    <property type="match status" value="1"/>
</dbReference>
<dbReference type="PANTHER" id="PTHR30483:SF6">
    <property type="entry name" value="PERIPLASMIC BINDING PROTEIN OF ABC TRANSPORTER FOR NATURAL AMINO ACIDS"/>
    <property type="match status" value="1"/>
</dbReference>
<dbReference type="EMBL" id="JAGIOF010000001">
    <property type="protein sequence ID" value="MBP2384887.1"/>
    <property type="molecule type" value="Genomic_DNA"/>
</dbReference>
<keyword evidence="3" id="KW-0732">Signal</keyword>
<dbReference type="InterPro" id="IPR028081">
    <property type="entry name" value="Leu-bd"/>
</dbReference>
<evidence type="ECO:0000256" key="2">
    <source>
        <dbReference type="ARBA" id="ARBA00022448"/>
    </source>
</evidence>
<comment type="caution">
    <text evidence="7">The sequence shown here is derived from an EMBL/GenBank/DDBJ whole genome shotgun (WGS) entry which is preliminary data.</text>
</comment>
<evidence type="ECO:0000256" key="1">
    <source>
        <dbReference type="ARBA" id="ARBA00010062"/>
    </source>
</evidence>
<dbReference type="InterPro" id="IPR051010">
    <property type="entry name" value="BCAA_transport"/>
</dbReference>
<keyword evidence="8" id="KW-1185">Reference proteome</keyword>
<dbReference type="CDD" id="cd06346">
    <property type="entry name" value="PBP1_ABC_ligand_binding-like"/>
    <property type="match status" value="1"/>
</dbReference>
<dbReference type="Gene3D" id="3.40.50.2300">
    <property type="match status" value="3"/>
</dbReference>
<reference evidence="7 8" key="1">
    <citation type="submission" date="2021-03" db="EMBL/GenBank/DDBJ databases">
        <title>Sequencing the genomes of 1000 actinobacteria strains.</title>
        <authorList>
            <person name="Klenk H.-P."/>
        </authorList>
    </citation>
    <scope>NUCLEOTIDE SEQUENCE [LARGE SCALE GENOMIC DNA]</scope>
    <source>
        <strain evidence="7 8">DSM 15797</strain>
    </source>
</reference>
<accession>A0ABS4X8U2</accession>
<dbReference type="InterPro" id="IPR000709">
    <property type="entry name" value="Leu_Ile_Val-bd"/>
</dbReference>
<keyword evidence="4" id="KW-0029">Amino-acid transport</keyword>
<gene>
    <name evidence="7" type="ORF">JOF47_000398</name>
</gene>
<feature type="compositionally biased region" description="Gly residues" evidence="5">
    <location>
        <begin position="1"/>
        <end position="12"/>
    </location>
</feature>
<dbReference type="Pfam" id="PF13458">
    <property type="entry name" value="Peripla_BP_6"/>
    <property type="match status" value="1"/>
</dbReference>
<feature type="region of interest" description="Disordered" evidence="5">
    <location>
        <begin position="1"/>
        <end position="28"/>
    </location>
</feature>
<dbReference type="InterPro" id="IPR028082">
    <property type="entry name" value="Peripla_BP_I"/>
</dbReference>
<keyword evidence="2" id="KW-0813">Transport</keyword>